<dbReference type="EMBL" id="MU273473">
    <property type="protein sequence ID" value="KAI0036253.1"/>
    <property type="molecule type" value="Genomic_DNA"/>
</dbReference>
<reference evidence="1" key="2">
    <citation type="journal article" date="2022" name="New Phytol.">
        <title>Evolutionary transition to the ectomycorrhizal habit in the genomes of a hyperdiverse lineage of mushroom-forming fungi.</title>
        <authorList>
            <person name="Looney B."/>
            <person name="Miyauchi S."/>
            <person name="Morin E."/>
            <person name="Drula E."/>
            <person name="Courty P.E."/>
            <person name="Kohler A."/>
            <person name="Kuo A."/>
            <person name="LaButti K."/>
            <person name="Pangilinan J."/>
            <person name="Lipzen A."/>
            <person name="Riley R."/>
            <person name="Andreopoulos W."/>
            <person name="He G."/>
            <person name="Johnson J."/>
            <person name="Nolan M."/>
            <person name="Tritt A."/>
            <person name="Barry K.W."/>
            <person name="Grigoriev I.V."/>
            <person name="Nagy L.G."/>
            <person name="Hibbett D."/>
            <person name="Henrissat B."/>
            <person name="Matheny P.B."/>
            <person name="Labbe J."/>
            <person name="Martin F.M."/>
        </authorList>
    </citation>
    <scope>NUCLEOTIDE SEQUENCE</scope>
    <source>
        <strain evidence="1">EC-137</strain>
    </source>
</reference>
<comment type="caution">
    <text evidence="1">The sequence shown here is derived from an EMBL/GenBank/DDBJ whole genome shotgun (WGS) entry which is preliminary data.</text>
</comment>
<keyword evidence="2" id="KW-1185">Reference proteome</keyword>
<sequence>MSEHGSDAFEDGSDDIGSVNLSLYELQELPTSTMAAVELKLALDNAHIINRDLLLHARKLQAENILLRAKKTKATGRLVGEDQKIGWAGAASCVIIAPWIPTSTLQAPRPPTSLDLNDPSTRFASSHSRNAATLAEVYNLLDPSLVLVLENENRRSSFIQTDGAKRRKSDSRIRALLSPVYGDEMYASYPNFPKLLFQCGSDGQAEKSKPFRNSAFPKLLAVILFGPSVLNEARGSRKSSARSNAALWGVTSVTPGAIALVAVVFYFWLSPDTELYEGGILVGHGGCGVSWGSRFDLYKRAILRLPKPDRDSLFNWYNVEVFGKTSNNQGQATNFEDDLSGEEIIDPLGHMLAGLNVTPGVNEEDLEVEPLSPSTPPSLELSPSPLHFTLPVDTEPVSAMSMEFTQTSLNLELREEALELPVLSAPYQWLSKLITMLAALVALAVVGAVAVVVVVEAVEAVEVVEVVGRWVRVTIALRLRLVPVTSVIHTSSAASMVPSSPYHHELLSHWSGAAGVALHISTDRAMCTDQDNTIGWVATKEYACTHAFAVGSSPPAETDPTDRLALCLRRPESEISRLSNEQALEPDWPSRIDDDMPFPPPSEYPLRPRPRVSEHTRLFRYSVAGEKPNRGMMSHHTPGPPYALLLVDVPTAASAFSYSFSPDGASVVVFSSFIDRILADNPTPPPSPAPTSWSASLLGIGQAWLDVGQRPAGKRRRNGYA</sequence>
<organism evidence="1 2">
    <name type="scientific">Vararia minispora EC-137</name>
    <dbReference type="NCBI Taxonomy" id="1314806"/>
    <lineage>
        <taxon>Eukaryota</taxon>
        <taxon>Fungi</taxon>
        <taxon>Dikarya</taxon>
        <taxon>Basidiomycota</taxon>
        <taxon>Agaricomycotina</taxon>
        <taxon>Agaricomycetes</taxon>
        <taxon>Russulales</taxon>
        <taxon>Lachnocladiaceae</taxon>
        <taxon>Vararia</taxon>
    </lineage>
</organism>
<evidence type="ECO:0000313" key="1">
    <source>
        <dbReference type="EMBL" id="KAI0036253.1"/>
    </source>
</evidence>
<reference evidence="1" key="1">
    <citation type="submission" date="2021-02" db="EMBL/GenBank/DDBJ databases">
        <authorList>
            <consortium name="DOE Joint Genome Institute"/>
            <person name="Ahrendt S."/>
            <person name="Looney B.P."/>
            <person name="Miyauchi S."/>
            <person name="Morin E."/>
            <person name="Drula E."/>
            <person name="Courty P.E."/>
            <person name="Chicoki N."/>
            <person name="Fauchery L."/>
            <person name="Kohler A."/>
            <person name="Kuo A."/>
            <person name="Labutti K."/>
            <person name="Pangilinan J."/>
            <person name="Lipzen A."/>
            <person name="Riley R."/>
            <person name="Andreopoulos W."/>
            <person name="He G."/>
            <person name="Johnson J."/>
            <person name="Barry K.W."/>
            <person name="Grigoriev I.V."/>
            <person name="Nagy L."/>
            <person name="Hibbett D."/>
            <person name="Henrissat B."/>
            <person name="Matheny P.B."/>
            <person name="Labbe J."/>
            <person name="Martin F."/>
        </authorList>
    </citation>
    <scope>NUCLEOTIDE SEQUENCE</scope>
    <source>
        <strain evidence="1">EC-137</strain>
    </source>
</reference>
<protein>
    <submittedName>
        <fullName evidence="1">Uncharacterized protein</fullName>
    </submittedName>
</protein>
<proteinExistence type="predicted"/>
<accession>A0ACB8QWS9</accession>
<evidence type="ECO:0000313" key="2">
    <source>
        <dbReference type="Proteomes" id="UP000814128"/>
    </source>
</evidence>
<gene>
    <name evidence="1" type="ORF">K488DRAFT_67734</name>
</gene>
<name>A0ACB8QWS9_9AGAM</name>
<dbReference type="Proteomes" id="UP000814128">
    <property type="component" value="Unassembled WGS sequence"/>
</dbReference>